<feature type="domain" description="Major facilitator superfamily (MFS) profile" evidence="12">
    <location>
        <begin position="26"/>
        <end position="434"/>
    </location>
</feature>
<feature type="transmembrane region" description="Helical" evidence="11">
    <location>
        <begin position="323"/>
        <end position="343"/>
    </location>
</feature>
<evidence type="ECO:0000256" key="5">
    <source>
        <dbReference type="ARBA" id="ARBA00022475"/>
    </source>
</evidence>
<keyword evidence="14" id="KW-1185">Reference proteome</keyword>
<feature type="transmembrane region" description="Helical" evidence="11">
    <location>
        <begin position="349"/>
        <end position="366"/>
    </location>
</feature>
<proteinExistence type="inferred from homology"/>
<evidence type="ECO:0000256" key="10">
    <source>
        <dbReference type="ARBA" id="ARBA00023136"/>
    </source>
</evidence>
<feature type="transmembrane region" description="Helical" evidence="11">
    <location>
        <begin position="91"/>
        <end position="108"/>
    </location>
</feature>
<evidence type="ECO:0000259" key="12">
    <source>
        <dbReference type="PROSITE" id="PS50850"/>
    </source>
</evidence>
<feature type="transmembrane region" description="Helical" evidence="11">
    <location>
        <begin position="114"/>
        <end position="133"/>
    </location>
</feature>
<evidence type="ECO:0000313" key="13">
    <source>
        <dbReference type="EMBL" id="MBE9667306.1"/>
    </source>
</evidence>
<dbReference type="InterPro" id="IPR011701">
    <property type="entry name" value="MFS"/>
</dbReference>
<dbReference type="NCBIfam" id="TIGR00885">
    <property type="entry name" value="fucP"/>
    <property type="match status" value="1"/>
</dbReference>
<dbReference type="NCBIfam" id="TIGR01272">
    <property type="entry name" value="gluP"/>
    <property type="match status" value="1"/>
</dbReference>
<dbReference type="CDD" id="cd17394">
    <property type="entry name" value="MFS_FucP_like"/>
    <property type="match status" value="1"/>
</dbReference>
<feature type="transmembrane region" description="Helical" evidence="11">
    <location>
        <begin position="296"/>
        <end position="316"/>
    </location>
</feature>
<dbReference type="InterPro" id="IPR050375">
    <property type="entry name" value="MFS_TsgA-like"/>
</dbReference>
<keyword evidence="7" id="KW-0762">Sugar transport</keyword>
<dbReference type="Gene3D" id="1.20.1250.20">
    <property type="entry name" value="MFS general substrate transporter like domains"/>
    <property type="match status" value="2"/>
</dbReference>
<keyword evidence="9 11" id="KW-1133">Transmembrane helix</keyword>
<dbReference type="RefSeq" id="WP_194106778.1">
    <property type="nucleotide sequence ID" value="NZ_JADFFM010000002.1"/>
</dbReference>
<evidence type="ECO:0000256" key="3">
    <source>
        <dbReference type="ARBA" id="ARBA00009120"/>
    </source>
</evidence>
<evidence type="ECO:0000256" key="2">
    <source>
        <dbReference type="ARBA" id="ARBA00004429"/>
    </source>
</evidence>
<dbReference type="SUPFAM" id="SSF103473">
    <property type="entry name" value="MFS general substrate transporter"/>
    <property type="match status" value="1"/>
</dbReference>
<evidence type="ECO:0000256" key="4">
    <source>
        <dbReference type="ARBA" id="ARBA00022448"/>
    </source>
</evidence>
<keyword evidence="5" id="KW-1003">Cell membrane</keyword>
<keyword evidence="4" id="KW-0813">Transport</keyword>
<keyword evidence="8 11" id="KW-0812">Transmembrane</keyword>
<sequence>MANISNPADTAVIDESQLKGKNLTLPFILVISLFFLWGMAHNLDSVLIPHLKKACNLNNVQSSYIDMAVFFAYFVMAIPAGMMLKKFGYKNSIIIGLVLFACGAFLFVPAANTLTYGLFICGLFILGCGLATLETAANPYAAILGDPAKSTFRLNLAASFNGLAAMVAPYIGKTFILSGKEYTKDQLAAMPAATKASYFMQEASAVKMPYIVLACILIAVAILFFFSYLPEIKNVSKEETTGGKFFGALRHRHLSWSVVAQFFYVGAQVCVTSFFIREAKQGAGLDEKSAADYLILYGFLFTVGRFVGTFFLRFIASHKLLSLYAVISILLSLVAIFGSGLYVVYCLGAIGFFMSIMFPTIFGLGIDGIGDDTKPGSSWLVMSIVGGAILPFIMARIIDANNDHVQSGYVIPLICFVVVLYFGMSGYKIKKQLA</sequence>
<feature type="transmembrane region" description="Helical" evidence="11">
    <location>
        <begin position="378"/>
        <end position="397"/>
    </location>
</feature>
<feature type="transmembrane region" description="Helical" evidence="11">
    <location>
        <begin position="23"/>
        <end position="43"/>
    </location>
</feature>
<name>A0ABR9XJ74_9SPHI</name>
<evidence type="ECO:0000256" key="6">
    <source>
        <dbReference type="ARBA" id="ARBA00022519"/>
    </source>
</evidence>
<feature type="transmembrane region" description="Helical" evidence="11">
    <location>
        <begin position="254"/>
        <end position="276"/>
    </location>
</feature>
<dbReference type="PANTHER" id="PTHR43702">
    <property type="entry name" value="L-FUCOSE-PROTON SYMPORTER"/>
    <property type="match status" value="1"/>
</dbReference>
<dbReference type="Pfam" id="PF07690">
    <property type="entry name" value="MFS_1"/>
    <property type="match status" value="1"/>
</dbReference>
<dbReference type="InterPro" id="IPR005964">
    <property type="entry name" value="Glc/Gal_transptr_bac"/>
</dbReference>
<keyword evidence="10 11" id="KW-0472">Membrane</keyword>
<evidence type="ECO:0000256" key="1">
    <source>
        <dbReference type="ARBA" id="ARBA00003321"/>
    </source>
</evidence>
<feature type="transmembrane region" description="Helical" evidence="11">
    <location>
        <begin position="409"/>
        <end position="427"/>
    </location>
</feature>
<organism evidence="13 14">
    <name type="scientific">Mucilaginibacter boryungensis</name>
    <dbReference type="NCBI Taxonomy" id="768480"/>
    <lineage>
        <taxon>Bacteria</taxon>
        <taxon>Pseudomonadati</taxon>
        <taxon>Bacteroidota</taxon>
        <taxon>Sphingobacteriia</taxon>
        <taxon>Sphingobacteriales</taxon>
        <taxon>Sphingobacteriaceae</taxon>
        <taxon>Mucilaginibacter</taxon>
    </lineage>
</organism>
<dbReference type="InterPro" id="IPR020846">
    <property type="entry name" value="MFS_dom"/>
</dbReference>
<evidence type="ECO:0000313" key="14">
    <source>
        <dbReference type="Proteomes" id="UP000632774"/>
    </source>
</evidence>
<dbReference type="EMBL" id="JADFFM010000002">
    <property type="protein sequence ID" value="MBE9667306.1"/>
    <property type="molecule type" value="Genomic_DNA"/>
</dbReference>
<dbReference type="Proteomes" id="UP000632774">
    <property type="component" value="Unassembled WGS sequence"/>
</dbReference>
<comment type="subcellular location">
    <subcellularLocation>
        <location evidence="2">Cell inner membrane</location>
        <topology evidence="2">Multi-pass membrane protein</topology>
    </subcellularLocation>
</comment>
<gene>
    <name evidence="13" type="primary">fucP</name>
    <name evidence="13" type="ORF">IRJ18_13120</name>
</gene>
<dbReference type="InterPro" id="IPR005275">
    <property type="entry name" value="Lfuc_symporter_FucP"/>
</dbReference>
<comment type="similarity">
    <text evidence="3">Belongs to the major facilitator superfamily. FHS transporter (TC 2.A.1.7) family.</text>
</comment>
<feature type="transmembrane region" description="Helical" evidence="11">
    <location>
        <begin position="208"/>
        <end position="229"/>
    </location>
</feature>
<comment type="caution">
    <text evidence="13">The sequence shown here is derived from an EMBL/GenBank/DDBJ whole genome shotgun (WGS) entry which is preliminary data.</text>
</comment>
<dbReference type="InterPro" id="IPR036259">
    <property type="entry name" value="MFS_trans_sf"/>
</dbReference>
<evidence type="ECO:0000256" key="11">
    <source>
        <dbReference type="SAM" id="Phobius"/>
    </source>
</evidence>
<evidence type="ECO:0000256" key="8">
    <source>
        <dbReference type="ARBA" id="ARBA00022692"/>
    </source>
</evidence>
<reference evidence="13 14" key="1">
    <citation type="submission" date="2020-10" db="EMBL/GenBank/DDBJ databases">
        <title>Mucilaginibacter mali sp. nov., isolated from rhizosphere soil of apple orchard.</title>
        <authorList>
            <person name="Lee J.-S."/>
            <person name="Kim H.S."/>
            <person name="Kim J.-S."/>
        </authorList>
    </citation>
    <scope>NUCLEOTIDE SEQUENCE [LARGE SCALE GENOMIC DNA]</scope>
    <source>
        <strain evidence="13 14">KCTC 23157</strain>
    </source>
</reference>
<evidence type="ECO:0000256" key="9">
    <source>
        <dbReference type="ARBA" id="ARBA00022989"/>
    </source>
</evidence>
<comment type="function">
    <text evidence="1">Intake of glucose and galactose.</text>
</comment>
<accession>A0ABR9XJ74</accession>
<evidence type="ECO:0000256" key="7">
    <source>
        <dbReference type="ARBA" id="ARBA00022597"/>
    </source>
</evidence>
<feature type="transmembrane region" description="Helical" evidence="11">
    <location>
        <begin position="63"/>
        <end position="84"/>
    </location>
</feature>
<protein>
    <submittedName>
        <fullName evidence="13">L-fucose:H+ symporter permease</fullName>
    </submittedName>
</protein>
<feature type="transmembrane region" description="Helical" evidence="11">
    <location>
        <begin position="154"/>
        <end position="172"/>
    </location>
</feature>
<dbReference type="PROSITE" id="PS50850">
    <property type="entry name" value="MFS"/>
    <property type="match status" value="1"/>
</dbReference>
<keyword evidence="6" id="KW-0997">Cell inner membrane</keyword>
<dbReference type="PANTHER" id="PTHR43702:SF3">
    <property type="entry name" value="PROTEIN TSGA"/>
    <property type="match status" value="1"/>
</dbReference>